<accession>A0A4Q2EDS3</accession>
<dbReference type="Proteomes" id="UP000290624">
    <property type="component" value="Unassembled WGS sequence"/>
</dbReference>
<name>A0A4Q2EDS3_9ACTN</name>
<dbReference type="OrthoDB" id="9809963at2"/>
<dbReference type="GO" id="GO:0016301">
    <property type="term" value="F:kinase activity"/>
    <property type="evidence" value="ECO:0007669"/>
    <property type="project" value="UniProtKB-KW"/>
</dbReference>
<evidence type="ECO:0000256" key="1">
    <source>
        <dbReference type="SAM" id="MobiDB-lite"/>
    </source>
</evidence>
<dbReference type="AlphaFoldDB" id="A0A4Q2EDS3"/>
<evidence type="ECO:0000313" key="3">
    <source>
        <dbReference type="Proteomes" id="UP000290624"/>
    </source>
</evidence>
<comment type="caution">
    <text evidence="2">The sequence shown here is derived from an EMBL/GenBank/DDBJ whole genome shotgun (WGS) entry which is preliminary data.</text>
</comment>
<proteinExistence type="predicted"/>
<dbReference type="InterPro" id="IPR021219">
    <property type="entry name" value="DUF2703"/>
</dbReference>
<keyword evidence="2" id="KW-0418">Kinase</keyword>
<evidence type="ECO:0000313" key="2">
    <source>
        <dbReference type="EMBL" id="RXW31617.1"/>
    </source>
</evidence>
<keyword evidence="3" id="KW-1185">Reference proteome</keyword>
<dbReference type="EMBL" id="PPCV01000007">
    <property type="protein sequence ID" value="RXW31617.1"/>
    <property type="molecule type" value="Genomic_DNA"/>
</dbReference>
<gene>
    <name evidence="2" type="ORF">C1706_10680</name>
</gene>
<dbReference type="RefSeq" id="WP_129459224.1">
    <property type="nucleotide sequence ID" value="NZ_PPCV01000007.1"/>
</dbReference>
<dbReference type="Pfam" id="PF10865">
    <property type="entry name" value="DUF2703"/>
    <property type="match status" value="1"/>
</dbReference>
<organism evidence="2 3">
    <name type="scientific">Propioniciclava flava</name>
    <dbReference type="NCBI Taxonomy" id="2072026"/>
    <lineage>
        <taxon>Bacteria</taxon>
        <taxon>Bacillati</taxon>
        <taxon>Actinomycetota</taxon>
        <taxon>Actinomycetes</taxon>
        <taxon>Propionibacteriales</taxon>
        <taxon>Propionibacteriaceae</taxon>
        <taxon>Propioniciclava</taxon>
    </lineage>
</organism>
<sequence length="172" mass="17829">MTDLTIAWQRLVDAGQTCPRCGDTGSEVRTAAATLTAALAPLGITVRLAEATINLAQFEQAPLESNRILIAGRPLEDWLGGATSQSPCCDVCGPNDCRTITVDDTTYETVPAGLITRAGLLAAAELLAQPSASHDDPTQETTGTTETCCGPTAEPTDLPNRSLPLATKAGCC</sequence>
<feature type="region of interest" description="Disordered" evidence="1">
    <location>
        <begin position="130"/>
        <end position="161"/>
    </location>
</feature>
<reference evidence="2 3" key="1">
    <citation type="submission" date="2018-01" db="EMBL/GenBank/DDBJ databases">
        <title>Lactibacter flavus gen. nov., sp. nov., a novel bacterium of the family Propionibacteriaceae isolated from raw milk and dairy products.</title>
        <authorList>
            <person name="Wenning M."/>
            <person name="Breitenwieser F."/>
            <person name="Huptas C."/>
            <person name="von Neubeck M."/>
            <person name="Busse H.-J."/>
            <person name="Scherer S."/>
        </authorList>
    </citation>
    <scope>NUCLEOTIDE SEQUENCE [LARGE SCALE GENOMIC DNA]</scope>
    <source>
        <strain evidence="2 3">VG341</strain>
    </source>
</reference>
<keyword evidence="2" id="KW-0808">Transferase</keyword>
<protein>
    <submittedName>
        <fullName evidence="2">Heavy metal sensor signal transduction histidine kinase</fullName>
    </submittedName>
</protein>
<feature type="compositionally biased region" description="Low complexity" evidence="1">
    <location>
        <begin position="139"/>
        <end position="156"/>
    </location>
</feature>